<dbReference type="SUPFAM" id="SSF52402">
    <property type="entry name" value="Adenine nucleotide alpha hydrolases-like"/>
    <property type="match status" value="1"/>
</dbReference>
<dbReference type="Pfam" id="PF13522">
    <property type="entry name" value="GATase_6"/>
    <property type="match status" value="1"/>
</dbReference>
<evidence type="ECO:0000313" key="9">
    <source>
        <dbReference type="EMBL" id="MCL1629207.1"/>
    </source>
</evidence>
<dbReference type="Pfam" id="PF00733">
    <property type="entry name" value="Asn_synthase"/>
    <property type="match status" value="1"/>
</dbReference>
<dbReference type="CDD" id="cd01991">
    <property type="entry name" value="Asn_synthase_B_C"/>
    <property type="match status" value="1"/>
</dbReference>
<dbReference type="PIRSF" id="PIRSF001589">
    <property type="entry name" value="Asn_synthetase_glu-h"/>
    <property type="match status" value="1"/>
</dbReference>
<keyword evidence="5" id="KW-0067">ATP-binding</keyword>
<comment type="pathway">
    <text evidence="1">Amino-acid biosynthesis; L-asparagine biosynthesis; L-asparagine from L-aspartate (L-Gln route): step 1/1.</text>
</comment>
<evidence type="ECO:0000256" key="1">
    <source>
        <dbReference type="ARBA" id="ARBA00005187"/>
    </source>
</evidence>
<keyword evidence="10" id="KW-1185">Reference proteome</keyword>
<dbReference type="PANTHER" id="PTHR43284:SF1">
    <property type="entry name" value="ASPARAGINE SYNTHETASE"/>
    <property type="match status" value="1"/>
</dbReference>
<reference evidence="9 10" key="1">
    <citation type="submission" date="2022-05" db="EMBL/GenBank/DDBJ databases">
        <title>Seasonal and diel survey of microbial diversity of the Tyrrhenian coast.</title>
        <authorList>
            <person name="Gattoni G."/>
            <person name="Corral P."/>
        </authorList>
    </citation>
    <scope>NUCLEOTIDE SEQUENCE [LARGE SCALE GENOMIC DNA]</scope>
    <source>
        <strain evidence="9 10">V10</strain>
    </source>
</reference>
<comment type="catalytic activity">
    <reaction evidence="7">
        <text>L-aspartate + L-glutamine + ATP + H2O = L-asparagine + L-glutamate + AMP + diphosphate + H(+)</text>
        <dbReference type="Rhea" id="RHEA:12228"/>
        <dbReference type="ChEBI" id="CHEBI:15377"/>
        <dbReference type="ChEBI" id="CHEBI:15378"/>
        <dbReference type="ChEBI" id="CHEBI:29985"/>
        <dbReference type="ChEBI" id="CHEBI:29991"/>
        <dbReference type="ChEBI" id="CHEBI:30616"/>
        <dbReference type="ChEBI" id="CHEBI:33019"/>
        <dbReference type="ChEBI" id="CHEBI:58048"/>
        <dbReference type="ChEBI" id="CHEBI:58359"/>
        <dbReference type="ChEBI" id="CHEBI:456215"/>
        <dbReference type="EC" id="6.3.5.4"/>
    </reaction>
</comment>
<evidence type="ECO:0000256" key="5">
    <source>
        <dbReference type="ARBA" id="ARBA00022840"/>
    </source>
</evidence>
<evidence type="ECO:0000313" key="10">
    <source>
        <dbReference type="Proteomes" id="UP001202550"/>
    </source>
</evidence>
<dbReference type="EC" id="6.3.5.4" evidence="3"/>
<evidence type="ECO:0000256" key="2">
    <source>
        <dbReference type="ARBA" id="ARBA00005752"/>
    </source>
</evidence>
<accession>A0ABT0M2X3</accession>
<gene>
    <name evidence="9" type="primary">asnB</name>
    <name evidence="9" type="ORF">M3N55_10725</name>
</gene>
<dbReference type="InterPro" id="IPR051786">
    <property type="entry name" value="ASN_synthetase/amidase"/>
</dbReference>
<dbReference type="CDD" id="cd00712">
    <property type="entry name" value="AsnB"/>
    <property type="match status" value="1"/>
</dbReference>
<dbReference type="PANTHER" id="PTHR43284">
    <property type="entry name" value="ASPARAGINE SYNTHETASE (GLUTAMINE-HYDROLYZING)"/>
    <property type="match status" value="1"/>
</dbReference>
<dbReference type="EMBL" id="JALZWP010000009">
    <property type="protein sequence ID" value="MCL1629207.1"/>
    <property type="molecule type" value="Genomic_DNA"/>
</dbReference>
<proteinExistence type="inferred from homology"/>
<comment type="similarity">
    <text evidence="2">Belongs to the asparagine synthetase family.</text>
</comment>
<dbReference type="GO" id="GO:0004066">
    <property type="term" value="F:asparagine synthase (glutamine-hydrolyzing) activity"/>
    <property type="evidence" value="ECO:0007669"/>
    <property type="project" value="UniProtKB-EC"/>
</dbReference>
<evidence type="ECO:0000259" key="8">
    <source>
        <dbReference type="PROSITE" id="PS51278"/>
    </source>
</evidence>
<keyword evidence="9" id="KW-0436">Ligase</keyword>
<dbReference type="PROSITE" id="PS51278">
    <property type="entry name" value="GATASE_TYPE_2"/>
    <property type="match status" value="1"/>
</dbReference>
<protein>
    <recommendedName>
        <fullName evidence="3">asparagine synthase (glutamine-hydrolyzing)</fullName>
        <ecNumber evidence="3">6.3.5.4</ecNumber>
    </recommendedName>
</protein>
<dbReference type="InterPro" id="IPR014729">
    <property type="entry name" value="Rossmann-like_a/b/a_fold"/>
</dbReference>
<dbReference type="InterPro" id="IPR029055">
    <property type="entry name" value="Ntn_hydrolases_N"/>
</dbReference>
<dbReference type="InterPro" id="IPR001962">
    <property type="entry name" value="Asn_synthase"/>
</dbReference>
<comment type="caution">
    <text evidence="9">The sequence shown here is derived from an EMBL/GenBank/DDBJ whole genome shotgun (WGS) entry which is preliminary data.</text>
</comment>
<dbReference type="InterPro" id="IPR017932">
    <property type="entry name" value="GATase_2_dom"/>
</dbReference>
<name>A0ABT0M2X3_9RHOB</name>
<dbReference type="RefSeq" id="WP_249058681.1">
    <property type="nucleotide sequence ID" value="NZ_JALZWP010000009.1"/>
</dbReference>
<dbReference type="InterPro" id="IPR006426">
    <property type="entry name" value="Asn_synth_AEB"/>
</dbReference>
<keyword evidence="4" id="KW-0547">Nucleotide-binding</keyword>
<dbReference type="Gene3D" id="3.60.20.10">
    <property type="entry name" value="Glutamine Phosphoribosylpyrophosphate, subunit 1, domain 1"/>
    <property type="match status" value="1"/>
</dbReference>
<sequence length="659" mass="70748">MCGIAGLLGQGSSGAALAPAILHSMTDAIRARGPDAEGHWRDDAAAVALGHRRLAIIDLSDAGAQPMQSACGRFVIVFNGEIYNHLDLRKTLVAEGRAPEWHGHSDTETLLGAIAAWGLVPALQRAFGMFALALWDRKDQTLTLARDRMGEKPLYWAEWNGHWAFASQPSALRALPGFAPGLSRAGVAAYLARGYVDAQASLMQGLMRVAPGGMVSLRAGRAPEQVTWQDFGALAGGAALQTPPPDSASARRGWLEDLLAEVVAQQQISDVPLGCFLSGGIDSSLVAALMQAGSGQQVQSFSIGFSGSRFDESPYAEAVARHLGCAHQTLHVTEEDALALVPELPRIYDEPFADSSQIPTTLLCRQARAHVTVALTGDGADEVFGGYNRHVLGPGLWRNLSRLPRPVRRALGKAVMSVVARGGASSDRLQALARRFRLPVTLVDKLARLGRMSAEAGTPDQFYAFLTRGIADPAALMVRDPGAVFEPSLPGQLADLAPGSAEWLMARDSIGYLPDDILVKVDRAAMAVSLETRTPYLDGRVVSAAWALDQSDRIDRAGRARRGKVILRDILARHVPPVLTERPKQGFAIPLDDWLRGGLRSWAERLLARDDLMAEAGLDPTACRSLWSRHIAQQGNEGQALWAVLMLLAWLGHLPAGEV</sequence>
<organism evidence="9 10">
    <name type="scientific">Roseinatronobacter domitianus</name>
    <dbReference type="NCBI Taxonomy" id="2940293"/>
    <lineage>
        <taxon>Bacteria</taxon>
        <taxon>Pseudomonadati</taxon>
        <taxon>Pseudomonadota</taxon>
        <taxon>Alphaproteobacteria</taxon>
        <taxon>Rhodobacterales</taxon>
        <taxon>Paracoccaceae</taxon>
        <taxon>Roseinatronobacter</taxon>
    </lineage>
</organism>
<dbReference type="SUPFAM" id="SSF56235">
    <property type="entry name" value="N-terminal nucleophile aminohydrolases (Ntn hydrolases)"/>
    <property type="match status" value="1"/>
</dbReference>
<dbReference type="NCBIfam" id="TIGR01536">
    <property type="entry name" value="asn_synth_AEB"/>
    <property type="match status" value="1"/>
</dbReference>
<evidence type="ECO:0000256" key="7">
    <source>
        <dbReference type="ARBA" id="ARBA00048741"/>
    </source>
</evidence>
<dbReference type="Proteomes" id="UP001202550">
    <property type="component" value="Unassembled WGS sequence"/>
</dbReference>
<feature type="domain" description="Glutamine amidotransferase type-2" evidence="8">
    <location>
        <begin position="2"/>
        <end position="220"/>
    </location>
</feature>
<dbReference type="InterPro" id="IPR033738">
    <property type="entry name" value="AsnB_N"/>
</dbReference>
<dbReference type="Gene3D" id="3.40.50.620">
    <property type="entry name" value="HUPs"/>
    <property type="match status" value="2"/>
</dbReference>
<evidence type="ECO:0000256" key="3">
    <source>
        <dbReference type="ARBA" id="ARBA00012737"/>
    </source>
</evidence>
<evidence type="ECO:0000256" key="6">
    <source>
        <dbReference type="ARBA" id="ARBA00022962"/>
    </source>
</evidence>
<keyword evidence="6" id="KW-0315">Glutamine amidotransferase</keyword>
<evidence type="ECO:0000256" key="4">
    <source>
        <dbReference type="ARBA" id="ARBA00022741"/>
    </source>
</evidence>